<evidence type="ECO:0000256" key="1">
    <source>
        <dbReference type="ARBA" id="ARBA00001947"/>
    </source>
</evidence>
<evidence type="ECO:0000259" key="13">
    <source>
        <dbReference type="Pfam" id="PF02163"/>
    </source>
</evidence>
<dbReference type="PANTHER" id="PTHR39188">
    <property type="entry name" value="MEMBRANE-ASSOCIATED ZINC METALLOPROTEASE M50B"/>
    <property type="match status" value="1"/>
</dbReference>
<dbReference type="PANTHER" id="PTHR39188:SF3">
    <property type="entry name" value="STAGE IV SPORULATION PROTEIN FB"/>
    <property type="match status" value="1"/>
</dbReference>
<feature type="domain" description="Peptidase M50" evidence="13">
    <location>
        <begin position="104"/>
        <end position="143"/>
    </location>
</feature>
<dbReference type="GO" id="GO:0016020">
    <property type="term" value="C:membrane"/>
    <property type="evidence" value="ECO:0007669"/>
    <property type="project" value="UniProtKB-SubCell"/>
</dbReference>
<dbReference type="OrthoDB" id="166377at2"/>
<accession>A0A1M5TPH5</accession>
<evidence type="ECO:0000313" key="14">
    <source>
        <dbReference type="EMBL" id="SHH52604.1"/>
    </source>
</evidence>
<keyword evidence="9 12" id="KW-1133">Transmembrane helix</keyword>
<feature type="transmembrane region" description="Helical" evidence="12">
    <location>
        <begin position="108"/>
        <end position="127"/>
    </location>
</feature>
<evidence type="ECO:0000256" key="6">
    <source>
        <dbReference type="ARBA" id="ARBA00022723"/>
    </source>
</evidence>
<feature type="transmembrane region" description="Helical" evidence="12">
    <location>
        <begin position="7"/>
        <end position="24"/>
    </location>
</feature>
<sequence length="209" mass="22315">MDVTIGKFRISGAALVALSAVYFFDFTGLFFPVLAAVAIHELGHLIALYFLRYKIAEFRIDLWGLTIRYNKTMSYAHELISAAAGPAASFALAVAASFYGRAAASDSAYILAGISLVCGAFNLLPVLKLDGGRMLYDVAALMFSLDAAEKLITVTSCAVIGALLTAGAAVLIWTRVNFTLLLAAAWLLISYCKKSGLRIKSRGKKVGCV</sequence>
<dbReference type="EMBL" id="FQXV01000001">
    <property type="protein sequence ID" value="SHH52604.1"/>
    <property type="molecule type" value="Genomic_DNA"/>
</dbReference>
<dbReference type="STRING" id="1123282.SAMN02745823_00178"/>
<dbReference type="RefSeq" id="WP_073075757.1">
    <property type="nucleotide sequence ID" value="NZ_FQXV01000001.1"/>
</dbReference>
<evidence type="ECO:0000256" key="11">
    <source>
        <dbReference type="ARBA" id="ARBA00023136"/>
    </source>
</evidence>
<comment type="subcellular location">
    <subcellularLocation>
        <location evidence="2">Membrane</location>
        <topology evidence="2">Multi-pass membrane protein</topology>
    </subcellularLocation>
</comment>
<keyword evidence="4" id="KW-0645">Protease</keyword>
<keyword evidence="10" id="KW-0482">Metalloprotease</keyword>
<evidence type="ECO:0000256" key="5">
    <source>
        <dbReference type="ARBA" id="ARBA00022692"/>
    </source>
</evidence>
<dbReference type="Proteomes" id="UP000183995">
    <property type="component" value="Unassembled WGS sequence"/>
</dbReference>
<evidence type="ECO:0000313" key="15">
    <source>
        <dbReference type="Proteomes" id="UP000183995"/>
    </source>
</evidence>
<evidence type="ECO:0000256" key="9">
    <source>
        <dbReference type="ARBA" id="ARBA00022989"/>
    </source>
</evidence>
<keyword evidence="5 12" id="KW-0812">Transmembrane</keyword>
<protein>
    <recommendedName>
        <fullName evidence="13">Peptidase M50 domain-containing protein</fullName>
    </recommendedName>
</protein>
<name>A0A1M5TPH5_9FIRM</name>
<organism evidence="14 15">
    <name type="scientific">Sporobacter termitidis DSM 10068</name>
    <dbReference type="NCBI Taxonomy" id="1123282"/>
    <lineage>
        <taxon>Bacteria</taxon>
        <taxon>Bacillati</taxon>
        <taxon>Bacillota</taxon>
        <taxon>Clostridia</taxon>
        <taxon>Eubacteriales</taxon>
        <taxon>Oscillospiraceae</taxon>
        <taxon>Sporobacter</taxon>
    </lineage>
</organism>
<reference evidence="14 15" key="1">
    <citation type="submission" date="2016-11" db="EMBL/GenBank/DDBJ databases">
        <authorList>
            <person name="Jaros S."/>
            <person name="Januszkiewicz K."/>
            <person name="Wedrychowicz H."/>
        </authorList>
    </citation>
    <scope>NUCLEOTIDE SEQUENCE [LARGE SCALE GENOMIC DNA]</scope>
    <source>
        <strain evidence="14 15">DSM 10068</strain>
    </source>
</reference>
<dbReference type="GO" id="GO:0006508">
    <property type="term" value="P:proteolysis"/>
    <property type="evidence" value="ECO:0007669"/>
    <property type="project" value="UniProtKB-KW"/>
</dbReference>
<evidence type="ECO:0000256" key="10">
    <source>
        <dbReference type="ARBA" id="ARBA00023049"/>
    </source>
</evidence>
<evidence type="ECO:0000256" key="8">
    <source>
        <dbReference type="ARBA" id="ARBA00022833"/>
    </source>
</evidence>
<keyword evidence="7" id="KW-0378">Hydrolase</keyword>
<evidence type="ECO:0000256" key="3">
    <source>
        <dbReference type="ARBA" id="ARBA00007931"/>
    </source>
</evidence>
<keyword evidence="11 12" id="KW-0472">Membrane</keyword>
<evidence type="ECO:0000256" key="7">
    <source>
        <dbReference type="ARBA" id="ARBA00022801"/>
    </source>
</evidence>
<comment type="similarity">
    <text evidence="3">Belongs to the peptidase M50B family.</text>
</comment>
<feature type="transmembrane region" description="Helical" evidence="12">
    <location>
        <begin position="79"/>
        <end position="102"/>
    </location>
</feature>
<feature type="transmembrane region" description="Helical" evidence="12">
    <location>
        <begin position="151"/>
        <end position="170"/>
    </location>
</feature>
<proteinExistence type="inferred from homology"/>
<dbReference type="InterPro" id="IPR008915">
    <property type="entry name" value="Peptidase_M50"/>
</dbReference>
<keyword evidence="6" id="KW-0479">Metal-binding</keyword>
<dbReference type="GO" id="GO:0008237">
    <property type="term" value="F:metallopeptidase activity"/>
    <property type="evidence" value="ECO:0007669"/>
    <property type="project" value="UniProtKB-KW"/>
</dbReference>
<evidence type="ECO:0000256" key="4">
    <source>
        <dbReference type="ARBA" id="ARBA00022670"/>
    </source>
</evidence>
<dbReference type="Pfam" id="PF02163">
    <property type="entry name" value="Peptidase_M50"/>
    <property type="match status" value="1"/>
</dbReference>
<comment type="cofactor">
    <cofactor evidence="1">
        <name>Zn(2+)</name>
        <dbReference type="ChEBI" id="CHEBI:29105"/>
    </cofactor>
</comment>
<keyword evidence="8" id="KW-0862">Zinc</keyword>
<evidence type="ECO:0000256" key="2">
    <source>
        <dbReference type="ARBA" id="ARBA00004141"/>
    </source>
</evidence>
<gene>
    <name evidence="14" type="ORF">SAMN02745823_00178</name>
</gene>
<evidence type="ECO:0000256" key="12">
    <source>
        <dbReference type="SAM" id="Phobius"/>
    </source>
</evidence>
<dbReference type="AlphaFoldDB" id="A0A1M5TPH5"/>
<keyword evidence="15" id="KW-1185">Reference proteome</keyword>
<dbReference type="GO" id="GO:0046872">
    <property type="term" value="F:metal ion binding"/>
    <property type="evidence" value="ECO:0007669"/>
    <property type="project" value="UniProtKB-KW"/>
</dbReference>